<proteinExistence type="predicted"/>
<dbReference type="EMBL" id="FRAC01000016">
    <property type="protein sequence ID" value="SHK74711.1"/>
    <property type="molecule type" value="Genomic_DNA"/>
</dbReference>
<keyword evidence="3" id="KW-1185">Reference proteome</keyword>
<feature type="domain" description="Mor transcription activator" evidence="1">
    <location>
        <begin position="12"/>
        <end position="89"/>
    </location>
</feature>
<name>A0A1M6UZX3_9FIRM</name>
<dbReference type="RefSeq" id="WP_073277815.1">
    <property type="nucleotide sequence ID" value="NZ_FRAC01000016.1"/>
</dbReference>
<dbReference type="Proteomes" id="UP000184386">
    <property type="component" value="Unassembled WGS sequence"/>
</dbReference>
<dbReference type="SUPFAM" id="SSF46689">
    <property type="entry name" value="Homeodomain-like"/>
    <property type="match status" value="1"/>
</dbReference>
<organism evidence="2 3">
    <name type="scientific">Anaerocolumna jejuensis DSM 15929</name>
    <dbReference type="NCBI Taxonomy" id="1121322"/>
    <lineage>
        <taxon>Bacteria</taxon>
        <taxon>Bacillati</taxon>
        <taxon>Bacillota</taxon>
        <taxon>Clostridia</taxon>
        <taxon>Lachnospirales</taxon>
        <taxon>Lachnospiraceae</taxon>
        <taxon>Anaerocolumna</taxon>
    </lineage>
</organism>
<dbReference type="AlphaFoldDB" id="A0A1M6UZX3"/>
<dbReference type="STRING" id="1121322.SAMN02745136_03254"/>
<dbReference type="PANTHER" id="PTHR37812:SF1">
    <property type="entry name" value="MU-LIKE PROPHAGE FLUMU PROTEIN C"/>
    <property type="match status" value="1"/>
</dbReference>
<dbReference type="InterPro" id="IPR049739">
    <property type="entry name" value="YraL-like"/>
</dbReference>
<dbReference type="NCBIfam" id="NF040785">
    <property type="entry name" value="CD3324_fam"/>
    <property type="match status" value="1"/>
</dbReference>
<reference evidence="2 3" key="1">
    <citation type="submission" date="2016-11" db="EMBL/GenBank/DDBJ databases">
        <authorList>
            <person name="Jaros S."/>
            <person name="Januszkiewicz K."/>
            <person name="Wedrychowicz H."/>
        </authorList>
    </citation>
    <scope>NUCLEOTIDE SEQUENCE [LARGE SCALE GENOMIC DNA]</scope>
    <source>
        <strain evidence="2 3">DSM 15929</strain>
    </source>
</reference>
<sequence length="91" mass="10822">MKYKKAQDVLPEELVRLLQNYVSGDYLYIPRKEGEKKSWGEKSGTRDLLKARNIEIYDKYREGATVEKLSEKYFLSEQSVRRIISQVRKYA</sequence>
<protein>
    <submittedName>
        <fullName evidence="2">Mor transcription activator family protein</fullName>
    </submittedName>
</protein>
<dbReference type="Gene3D" id="1.10.10.60">
    <property type="entry name" value="Homeodomain-like"/>
    <property type="match status" value="1"/>
</dbReference>
<evidence type="ECO:0000313" key="3">
    <source>
        <dbReference type="Proteomes" id="UP000184386"/>
    </source>
</evidence>
<dbReference type="OrthoDB" id="9800398at2"/>
<dbReference type="Pfam" id="PF08765">
    <property type="entry name" value="Mor"/>
    <property type="match status" value="1"/>
</dbReference>
<gene>
    <name evidence="2" type="ORF">SAMN02745136_03254</name>
</gene>
<evidence type="ECO:0000313" key="2">
    <source>
        <dbReference type="EMBL" id="SHK74711.1"/>
    </source>
</evidence>
<dbReference type="InterPro" id="IPR009057">
    <property type="entry name" value="Homeodomain-like_sf"/>
</dbReference>
<dbReference type="PANTHER" id="PTHR37812">
    <property type="entry name" value="MU-LIKE PROPHAGE FLUMU PROTEIN C"/>
    <property type="match status" value="1"/>
</dbReference>
<dbReference type="InterPro" id="IPR052411">
    <property type="entry name" value="c-mor_Regulatory_Protein"/>
</dbReference>
<dbReference type="InterPro" id="IPR014875">
    <property type="entry name" value="Mor_transcription_activator"/>
</dbReference>
<accession>A0A1M6UZX3</accession>
<evidence type="ECO:0000259" key="1">
    <source>
        <dbReference type="Pfam" id="PF08765"/>
    </source>
</evidence>